<proteinExistence type="predicted"/>
<comment type="caution">
    <text evidence="1">The sequence shown here is derived from an EMBL/GenBank/DDBJ whole genome shotgun (WGS) entry which is preliminary data.</text>
</comment>
<reference evidence="1 2" key="1">
    <citation type="submission" date="2023-06" db="EMBL/GenBank/DDBJ databases">
        <title>Roseiconus lacunae JC819 isolated from Gulf of Mannar region, Tamil Nadu.</title>
        <authorList>
            <person name="Pk S."/>
            <person name="Ch S."/>
            <person name="Ch V.R."/>
        </authorList>
    </citation>
    <scope>NUCLEOTIDE SEQUENCE [LARGE SCALE GENOMIC DNA]</scope>
    <source>
        <strain evidence="1 2">JC819</strain>
    </source>
</reference>
<keyword evidence="2" id="KW-1185">Reference proteome</keyword>
<protein>
    <submittedName>
        <fullName evidence="1">Class I SAM-dependent methyltransferase</fullName>
        <ecNumber evidence="1">2.1.1.-</ecNumber>
    </submittedName>
</protein>
<name>A0ABT7PQ36_9BACT</name>
<accession>A0ABT7PQ36</accession>
<dbReference type="Pfam" id="PF13578">
    <property type="entry name" value="Methyltransf_24"/>
    <property type="match status" value="1"/>
</dbReference>
<dbReference type="GO" id="GO:0032259">
    <property type="term" value="P:methylation"/>
    <property type="evidence" value="ECO:0007669"/>
    <property type="project" value="UniProtKB-KW"/>
</dbReference>
<dbReference type="GO" id="GO:0008168">
    <property type="term" value="F:methyltransferase activity"/>
    <property type="evidence" value="ECO:0007669"/>
    <property type="project" value="UniProtKB-KW"/>
</dbReference>
<evidence type="ECO:0000313" key="1">
    <source>
        <dbReference type="EMBL" id="MDM4018588.1"/>
    </source>
</evidence>
<keyword evidence="1" id="KW-0808">Transferase</keyword>
<gene>
    <name evidence="1" type="ORF">QTN89_24260</name>
</gene>
<dbReference type="RefSeq" id="WP_160149354.1">
    <property type="nucleotide sequence ID" value="NZ_CP141221.1"/>
</dbReference>
<dbReference type="EC" id="2.1.1.-" evidence="1"/>
<dbReference type="EMBL" id="JASZZN010000023">
    <property type="protein sequence ID" value="MDM4018588.1"/>
    <property type="molecule type" value="Genomic_DNA"/>
</dbReference>
<dbReference type="Proteomes" id="UP001239462">
    <property type="component" value="Unassembled WGS sequence"/>
</dbReference>
<evidence type="ECO:0000313" key="2">
    <source>
        <dbReference type="Proteomes" id="UP001239462"/>
    </source>
</evidence>
<dbReference type="InterPro" id="IPR029063">
    <property type="entry name" value="SAM-dependent_MTases_sf"/>
</dbReference>
<dbReference type="SUPFAM" id="SSF53335">
    <property type="entry name" value="S-adenosyl-L-methionine-dependent methyltransferases"/>
    <property type="match status" value="1"/>
</dbReference>
<dbReference type="Gene3D" id="3.40.50.150">
    <property type="entry name" value="Vaccinia Virus protein VP39"/>
    <property type="match status" value="1"/>
</dbReference>
<keyword evidence="1" id="KW-0489">Methyltransferase</keyword>
<organism evidence="1 2">
    <name type="scientific">Roseiconus lacunae</name>
    <dbReference type="NCBI Taxonomy" id="2605694"/>
    <lineage>
        <taxon>Bacteria</taxon>
        <taxon>Pseudomonadati</taxon>
        <taxon>Planctomycetota</taxon>
        <taxon>Planctomycetia</taxon>
        <taxon>Pirellulales</taxon>
        <taxon>Pirellulaceae</taxon>
        <taxon>Roseiconus</taxon>
    </lineage>
</organism>
<sequence>MLQTENEILRCDQAAGGAACRTVYTTAGTQWLEPVQISAQTIVRMATSDQTLGEIRQMMDRLTDDDYLQFLKGYYDTGRANFGRDWHYADLLTFLHASAKLLRPRRYLEIGVRRGRSLAVVSSVAPECAITGFDLWMENYAGMPNPGADFVSEELSNLGHRGSLQLISGNSHETVPQFFADHPGYQFDLINVDGDHSEDGAQADLETVLPRLAVGGVIVLDDITHPQHRYLEQVWDRVVGNNPDFSSAKYRELGYGVAVAVRKQG</sequence>